<organism evidence="9 10">
    <name type="scientific">Micromonospora endophytica</name>
    <dbReference type="NCBI Taxonomy" id="515350"/>
    <lineage>
        <taxon>Bacteria</taxon>
        <taxon>Bacillati</taxon>
        <taxon>Actinomycetota</taxon>
        <taxon>Actinomycetes</taxon>
        <taxon>Micromonosporales</taxon>
        <taxon>Micromonosporaceae</taxon>
        <taxon>Micromonospora</taxon>
    </lineage>
</organism>
<feature type="domain" description="Phosphatidic acid phosphatase type 2/haloperoxidase" evidence="8">
    <location>
        <begin position="63"/>
        <end position="173"/>
    </location>
</feature>
<dbReference type="PANTHER" id="PTHR14969:SF62">
    <property type="entry name" value="DECAPRENYLPHOSPHORYL-5-PHOSPHORIBOSE PHOSPHATASE RV3807C-RELATED"/>
    <property type="match status" value="1"/>
</dbReference>
<name>A0A2W2BWY2_9ACTN</name>
<proteinExistence type="predicted"/>
<evidence type="ECO:0000256" key="4">
    <source>
        <dbReference type="ARBA" id="ARBA00022801"/>
    </source>
</evidence>
<keyword evidence="4" id="KW-0378">Hydrolase</keyword>
<dbReference type="InterPro" id="IPR036938">
    <property type="entry name" value="PAP2/HPO_sf"/>
</dbReference>
<evidence type="ECO:0000256" key="2">
    <source>
        <dbReference type="ARBA" id="ARBA00022475"/>
    </source>
</evidence>
<reference evidence="9 10" key="1">
    <citation type="submission" date="2018-01" db="EMBL/GenBank/DDBJ databases">
        <title>Draft genome sequence of Jishengella endophytica.</title>
        <authorList>
            <person name="Sahin N."/>
            <person name="Ay H."/>
            <person name="Saygin H."/>
        </authorList>
    </citation>
    <scope>NUCLEOTIDE SEQUENCE [LARGE SCALE GENOMIC DNA]</scope>
    <source>
        <strain evidence="9 10">DSM 45430</strain>
    </source>
</reference>
<dbReference type="Pfam" id="PF01569">
    <property type="entry name" value="PAP2"/>
    <property type="match status" value="1"/>
</dbReference>
<evidence type="ECO:0000256" key="5">
    <source>
        <dbReference type="ARBA" id="ARBA00022989"/>
    </source>
</evidence>
<dbReference type="GO" id="GO:0016787">
    <property type="term" value="F:hydrolase activity"/>
    <property type="evidence" value="ECO:0007669"/>
    <property type="project" value="UniProtKB-KW"/>
</dbReference>
<dbReference type="GO" id="GO:0005886">
    <property type="term" value="C:plasma membrane"/>
    <property type="evidence" value="ECO:0007669"/>
    <property type="project" value="UniProtKB-SubCell"/>
</dbReference>
<dbReference type="SUPFAM" id="SSF48317">
    <property type="entry name" value="Acid phosphatase/Vanadium-dependent haloperoxidase"/>
    <property type="match status" value="1"/>
</dbReference>
<feature type="transmembrane region" description="Helical" evidence="7">
    <location>
        <begin position="158"/>
        <end position="177"/>
    </location>
</feature>
<evidence type="ECO:0000256" key="1">
    <source>
        <dbReference type="ARBA" id="ARBA00004651"/>
    </source>
</evidence>
<evidence type="ECO:0000256" key="7">
    <source>
        <dbReference type="SAM" id="Phobius"/>
    </source>
</evidence>
<dbReference type="EMBL" id="POTX01000199">
    <property type="protein sequence ID" value="PZF90100.1"/>
    <property type="molecule type" value="Genomic_DNA"/>
</dbReference>
<accession>A0A2W2BWY2</accession>
<keyword evidence="3 7" id="KW-0812">Transmembrane</keyword>
<sequence length="189" mass="19714">MMVTDGHSARTYQEVVAAVADTPGWLSALAAHLPALGLLVLLLLLAWTGWTGWRQHTPRGVGALLVLAGTVLAYGLSEALKLVVDQGRPCRAFGELTIWEHCPPVGDLSFPSNHSTVAGALATGLVLLAPRLALVAVPTAVVVAAMRVVAGVHYPHDVLAGLLLGATITAALLVALAPRNRTDGGRYWV</sequence>
<comment type="caution">
    <text evidence="9">The sequence shown here is derived from an EMBL/GenBank/DDBJ whole genome shotgun (WGS) entry which is preliminary data.</text>
</comment>
<evidence type="ECO:0000259" key="8">
    <source>
        <dbReference type="SMART" id="SM00014"/>
    </source>
</evidence>
<feature type="transmembrane region" description="Helical" evidence="7">
    <location>
        <begin position="60"/>
        <end position="77"/>
    </location>
</feature>
<keyword evidence="10" id="KW-1185">Reference proteome</keyword>
<gene>
    <name evidence="9" type="ORF">C1I93_23145</name>
</gene>
<protein>
    <submittedName>
        <fullName evidence="9">Phosphatase PAP2 family protein</fullName>
    </submittedName>
</protein>
<evidence type="ECO:0000313" key="10">
    <source>
        <dbReference type="Proteomes" id="UP000248627"/>
    </source>
</evidence>
<feature type="transmembrane region" description="Helical" evidence="7">
    <location>
        <begin position="117"/>
        <end position="146"/>
    </location>
</feature>
<dbReference type="OrthoDB" id="5243958at2"/>
<dbReference type="Proteomes" id="UP000248627">
    <property type="component" value="Unassembled WGS sequence"/>
</dbReference>
<keyword evidence="2" id="KW-1003">Cell membrane</keyword>
<dbReference type="InterPro" id="IPR000326">
    <property type="entry name" value="PAP2/HPO"/>
</dbReference>
<dbReference type="AlphaFoldDB" id="A0A2W2BWY2"/>
<dbReference type="CDD" id="cd01610">
    <property type="entry name" value="PAP2_like"/>
    <property type="match status" value="1"/>
</dbReference>
<evidence type="ECO:0000313" key="9">
    <source>
        <dbReference type="EMBL" id="PZF90100.1"/>
    </source>
</evidence>
<dbReference type="PANTHER" id="PTHR14969">
    <property type="entry name" value="SPHINGOSINE-1-PHOSPHATE PHOSPHOHYDROLASE"/>
    <property type="match status" value="1"/>
</dbReference>
<keyword evidence="5 7" id="KW-1133">Transmembrane helix</keyword>
<feature type="transmembrane region" description="Helical" evidence="7">
    <location>
        <begin position="25"/>
        <end position="48"/>
    </location>
</feature>
<dbReference type="Gene3D" id="1.20.144.10">
    <property type="entry name" value="Phosphatidic acid phosphatase type 2/haloperoxidase"/>
    <property type="match status" value="1"/>
</dbReference>
<comment type="subcellular location">
    <subcellularLocation>
        <location evidence="1">Cell membrane</location>
        <topology evidence="1">Multi-pass membrane protein</topology>
    </subcellularLocation>
</comment>
<evidence type="ECO:0000256" key="6">
    <source>
        <dbReference type="ARBA" id="ARBA00023136"/>
    </source>
</evidence>
<keyword evidence="6 7" id="KW-0472">Membrane</keyword>
<dbReference type="SMART" id="SM00014">
    <property type="entry name" value="acidPPc"/>
    <property type="match status" value="1"/>
</dbReference>
<evidence type="ECO:0000256" key="3">
    <source>
        <dbReference type="ARBA" id="ARBA00022692"/>
    </source>
</evidence>